<keyword evidence="3" id="KW-1185">Reference proteome</keyword>
<evidence type="ECO:0000313" key="2">
    <source>
        <dbReference type="EMBL" id="CAI2366751.1"/>
    </source>
</evidence>
<gene>
    <name evidence="2" type="ORF">ECRASSUSDP1_LOCUS8025</name>
</gene>
<dbReference type="EMBL" id="CAMPGE010007833">
    <property type="protein sequence ID" value="CAI2366751.1"/>
    <property type="molecule type" value="Genomic_DNA"/>
</dbReference>
<reference evidence="2" key="1">
    <citation type="submission" date="2023-07" db="EMBL/GenBank/DDBJ databases">
        <authorList>
            <consortium name="AG Swart"/>
            <person name="Singh M."/>
            <person name="Singh A."/>
            <person name="Seah K."/>
            <person name="Emmerich C."/>
        </authorList>
    </citation>
    <scope>NUCLEOTIDE SEQUENCE</scope>
    <source>
        <strain evidence="2">DP1</strain>
    </source>
</reference>
<comment type="caution">
    <text evidence="2">The sequence shown here is derived from an EMBL/GenBank/DDBJ whole genome shotgun (WGS) entry which is preliminary data.</text>
</comment>
<sequence length="198" mass="23375">MNKKIEFKEYLKHFSQLSRLSQNKYNKELLNKMIDNSLQKESIFDSEISKSQKYPLISRKSRMSSYTAGKDIRIHKKSNRYASSKSVKNIERKREITNKKDSKLKDFESYVLSSPKNNRTAVKDIRHKTIEARAQCQKKVPKRCLRKSFKRQATLILKSIDAELRSSICVAKELKTAKKRRERNEESSKKILDYYSSK</sequence>
<evidence type="ECO:0000313" key="3">
    <source>
        <dbReference type="Proteomes" id="UP001295684"/>
    </source>
</evidence>
<dbReference type="Proteomes" id="UP001295684">
    <property type="component" value="Unassembled WGS sequence"/>
</dbReference>
<dbReference type="AlphaFoldDB" id="A0AAD1UF05"/>
<organism evidence="2 3">
    <name type="scientific">Euplotes crassus</name>
    <dbReference type="NCBI Taxonomy" id="5936"/>
    <lineage>
        <taxon>Eukaryota</taxon>
        <taxon>Sar</taxon>
        <taxon>Alveolata</taxon>
        <taxon>Ciliophora</taxon>
        <taxon>Intramacronucleata</taxon>
        <taxon>Spirotrichea</taxon>
        <taxon>Hypotrichia</taxon>
        <taxon>Euplotida</taxon>
        <taxon>Euplotidae</taxon>
        <taxon>Moneuplotes</taxon>
    </lineage>
</organism>
<protein>
    <submittedName>
        <fullName evidence="2">Uncharacterized protein</fullName>
    </submittedName>
</protein>
<name>A0AAD1UF05_EUPCR</name>
<proteinExistence type="predicted"/>
<feature type="compositionally biased region" description="Basic and acidic residues" evidence="1">
    <location>
        <begin position="175"/>
        <end position="192"/>
    </location>
</feature>
<feature type="region of interest" description="Disordered" evidence="1">
    <location>
        <begin position="175"/>
        <end position="198"/>
    </location>
</feature>
<evidence type="ECO:0000256" key="1">
    <source>
        <dbReference type="SAM" id="MobiDB-lite"/>
    </source>
</evidence>
<accession>A0AAD1UF05</accession>